<feature type="compositionally biased region" description="Basic and acidic residues" evidence="1">
    <location>
        <begin position="65"/>
        <end position="94"/>
    </location>
</feature>
<sequence>MQTSPAEAADAASLPPLVGVASSPAQAVGRRRLVVGVVPSRRPHATSSPPRLQRPPPPSPCRGRSRGETKSRGERGGGRERESRGRDTVKNEDDRWGMLSFLPHQHEWTGSNCHNK</sequence>
<evidence type="ECO:0000256" key="1">
    <source>
        <dbReference type="SAM" id="MobiDB-lite"/>
    </source>
</evidence>
<reference evidence="3" key="2">
    <citation type="journal article" date="2008" name="Nucleic Acids Res.">
        <title>The rice annotation project database (RAP-DB): 2008 update.</title>
        <authorList>
            <consortium name="The rice annotation project (RAP)"/>
        </authorList>
    </citation>
    <scope>GENOME REANNOTATION</scope>
    <source>
        <strain evidence="3">cv. Nipponbare</strain>
    </source>
</reference>
<gene>
    <name evidence="2" type="primary">OJ1409_C08.18</name>
</gene>
<reference evidence="3" key="1">
    <citation type="journal article" date="2005" name="Nature">
        <title>The map-based sequence of the rice genome.</title>
        <authorList>
            <consortium name="International rice genome sequencing project (IRGSP)"/>
            <person name="Matsumoto T."/>
            <person name="Wu J."/>
            <person name="Kanamori H."/>
            <person name="Katayose Y."/>
            <person name="Fujisawa M."/>
            <person name="Namiki N."/>
            <person name="Mizuno H."/>
            <person name="Yamamoto K."/>
            <person name="Antonio B.A."/>
            <person name="Baba T."/>
            <person name="Sakata K."/>
            <person name="Nagamura Y."/>
            <person name="Aoki H."/>
            <person name="Arikawa K."/>
            <person name="Arita K."/>
            <person name="Bito T."/>
            <person name="Chiden Y."/>
            <person name="Fujitsuka N."/>
            <person name="Fukunaka R."/>
            <person name="Hamada M."/>
            <person name="Harada C."/>
            <person name="Hayashi A."/>
            <person name="Hijishita S."/>
            <person name="Honda M."/>
            <person name="Hosokawa S."/>
            <person name="Ichikawa Y."/>
            <person name="Idonuma A."/>
            <person name="Iijima M."/>
            <person name="Ikeda M."/>
            <person name="Ikeno M."/>
            <person name="Ito K."/>
            <person name="Ito S."/>
            <person name="Ito T."/>
            <person name="Ito Y."/>
            <person name="Ito Y."/>
            <person name="Iwabuchi A."/>
            <person name="Kamiya K."/>
            <person name="Karasawa W."/>
            <person name="Kurita K."/>
            <person name="Katagiri S."/>
            <person name="Kikuta A."/>
            <person name="Kobayashi H."/>
            <person name="Kobayashi N."/>
            <person name="Machita K."/>
            <person name="Maehara T."/>
            <person name="Masukawa M."/>
            <person name="Mizubayashi T."/>
            <person name="Mukai Y."/>
            <person name="Nagasaki H."/>
            <person name="Nagata Y."/>
            <person name="Naito S."/>
            <person name="Nakashima M."/>
            <person name="Nakama Y."/>
            <person name="Nakamichi Y."/>
            <person name="Nakamura M."/>
            <person name="Meguro A."/>
            <person name="Negishi M."/>
            <person name="Ohta I."/>
            <person name="Ohta T."/>
            <person name="Okamoto M."/>
            <person name="Ono N."/>
            <person name="Saji S."/>
            <person name="Sakaguchi M."/>
            <person name="Sakai K."/>
            <person name="Shibata M."/>
            <person name="Shimokawa T."/>
            <person name="Song J."/>
            <person name="Takazaki Y."/>
            <person name="Terasawa K."/>
            <person name="Tsugane M."/>
            <person name="Tsuji K."/>
            <person name="Ueda S."/>
            <person name="Waki K."/>
            <person name="Yamagata H."/>
            <person name="Yamamoto M."/>
            <person name="Yamamoto S."/>
            <person name="Yamane H."/>
            <person name="Yoshiki S."/>
            <person name="Yoshihara R."/>
            <person name="Yukawa K."/>
            <person name="Zhong H."/>
            <person name="Yano M."/>
            <person name="Yuan Q."/>
            <person name="Ouyang S."/>
            <person name="Liu J."/>
            <person name="Jones K.M."/>
            <person name="Gansberger K."/>
            <person name="Moffat K."/>
            <person name="Hill J."/>
            <person name="Bera J."/>
            <person name="Fadrosh D."/>
            <person name="Jin S."/>
            <person name="Johri S."/>
            <person name="Kim M."/>
            <person name="Overton L."/>
            <person name="Reardon M."/>
            <person name="Tsitrin T."/>
            <person name="Vuong H."/>
            <person name="Weaver B."/>
            <person name="Ciecko A."/>
            <person name="Tallon L."/>
            <person name="Jackson J."/>
            <person name="Pai G."/>
            <person name="Aken S.V."/>
            <person name="Utterback T."/>
            <person name="Reidmuller S."/>
            <person name="Feldblyum T."/>
            <person name="Hsiao J."/>
            <person name="Zismann V."/>
            <person name="Iobst S."/>
            <person name="de Vazeille A.R."/>
            <person name="Buell C.R."/>
            <person name="Ying K."/>
            <person name="Li Y."/>
            <person name="Lu T."/>
            <person name="Huang Y."/>
            <person name="Zhao Q."/>
            <person name="Feng Q."/>
            <person name="Zhang L."/>
            <person name="Zhu J."/>
            <person name="Weng Q."/>
            <person name="Mu J."/>
            <person name="Lu Y."/>
            <person name="Fan D."/>
            <person name="Liu Y."/>
            <person name="Guan J."/>
            <person name="Zhang Y."/>
            <person name="Yu S."/>
            <person name="Liu X."/>
            <person name="Zhang Y."/>
            <person name="Hong G."/>
            <person name="Han B."/>
            <person name="Choisne N."/>
            <person name="Demange N."/>
            <person name="Orjeda G."/>
            <person name="Samain S."/>
            <person name="Cattolico L."/>
            <person name="Pelletier E."/>
            <person name="Couloux A."/>
            <person name="Segurens B."/>
            <person name="Wincker P."/>
            <person name="D'Hont A."/>
            <person name="Scarpelli C."/>
            <person name="Weissenbach J."/>
            <person name="Salanoubat M."/>
            <person name="Quetier F."/>
            <person name="Yu Y."/>
            <person name="Kim H.R."/>
            <person name="Rambo T."/>
            <person name="Currie J."/>
            <person name="Collura K."/>
            <person name="Luo M."/>
            <person name="Yang T."/>
            <person name="Ammiraju J.S.S."/>
            <person name="Engler F."/>
            <person name="Soderlund C."/>
            <person name="Wing R.A."/>
            <person name="Palmer L.E."/>
            <person name="de la Bastide M."/>
            <person name="Spiegel L."/>
            <person name="Nascimento L."/>
            <person name="Zutavern T."/>
            <person name="O'Shaughnessy A."/>
            <person name="Dike S."/>
            <person name="Dedhia N."/>
            <person name="Preston R."/>
            <person name="Balija V."/>
            <person name="McCombie W.R."/>
            <person name="Chow T."/>
            <person name="Chen H."/>
            <person name="Chung M."/>
            <person name="Chen C."/>
            <person name="Shaw J."/>
            <person name="Wu H."/>
            <person name="Hsiao K."/>
            <person name="Chao Y."/>
            <person name="Chu M."/>
            <person name="Cheng C."/>
            <person name="Hour A."/>
            <person name="Lee P."/>
            <person name="Lin S."/>
            <person name="Lin Y."/>
            <person name="Liou J."/>
            <person name="Liu S."/>
            <person name="Hsing Y."/>
            <person name="Raghuvanshi S."/>
            <person name="Mohanty A."/>
            <person name="Bharti A.K."/>
            <person name="Gaur A."/>
            <person name="Gupta V."/>
            <person name="Kumar D."/>
            <person name="Ravi V."/>
            <person name="Vij S."/>
            <person name="Kapur A."/>
            <person name="Khurana P."/>
            <person name="Khurana P."/>
            <person name="Khurana J.P."/>
            <person name="Tyagi A.K."/>
            <person name="Gaikwad K."/>
            <person name="Singh A."/>
            <person name="Dalal V."/>
            <person name="Srivastava S."/>
            <person name="Dixit A."/>
            <person name="Pal A.K."/>
            <person name="Ghazi I.A."/>
            <person name="Yadav M."/>
            <person name="Pandit A."/>
            <person name="Bhargava A."/>
            <person name="Sureshbabu K."/>
            <person name="Batra K."/>
            <person name="Sharma T.R."/>
            <person name="Mohapatra T."/>
            <person name="Singh N.K."/>
            <person name="Messing J."/>
            <person name="Nelson A.B."/>
            <person name="Fuks G."/>
            <person name="Kavchok S."/>
            <person name="Keizer G."/>
            <person name="Linton E."/>
            <person name="Llaca V."/>
            <person name="Song R."/>
            <person name="Tanyolac B."/>
            <person name="Young S."/>
            <person name="Ho-Il K."/>
            <person name="Hahn J.H."/>
            <person name="Sangsakoo G."/>
            <person name="Vanavichit A."/>
            <person name="de Mattos Luiz.A.T."/>
            <person name="Zimmer P.D."/>
            <person name="Malone G."/>
            <person name="Dellagostin O."/>
            <person name="de Oliveira A.C."/>
            <person name="Bevan M."/>
            <person name="Bancroft I."/>
            <person name="Minx P."/>
            <person name="Cordum H."/>
            <person name="Wilson R."/>
            <person name="Cheng Z."/>
            <person name="Jin W."/>
            <person name="Jiang J."/>
            <person name="Leong S.A."/>
            <person name="Iwama H."/>
            <person name="Gojobori T."/>
            <person name="Itoh T."/>
            <person name="Niimura Y."/>
            <person name="Fujii Y."/>
            <person name="Habara T."/>
            <person name="Sakai H."/>
            <person name="Sato Y."/>
            <person name="Wilson G."/>
            <person name="Kumar K."/>
            <person name="McCouch S."/>
            <person name="Juretic N."/>
            <person name="Hoen D."/>
            <person name="Wright S."/>
            <person name="Bruskiewich R."/>
            <person name="Bureau T."/>
            <person name="Miyao A."/>
            <person name="Hirochika H."/>
            <person name="Nishikawa T."/>
            <person name="Kadowaki K."/>
            <person name="Sugiura M."/>
            <person name="Burr B."/>
            <person name="Sasaki T."/>
        </authorList>
    </citation>
    <scope>NUCLEOTIDE SEQUENCE [LARGE SCALE GENOMIC DNA]</scope>
    <source>
        <strain evidence="3">cv. Nipponbare</strain>
    </source>
</reference>
<protein>
    <submittedName>
        <fullName evidence="2">Uncharacterized protein</fullName>
    </submittedName>
</protein>
<organism evidence="2 3">
    <name type="scientific">Oryza sativa subsp. japonica</name>
    <name type="common">Rice</name>
    <dbReference type="NCBI Taxonomy" id="39947"/>
    <lineage>
        <taxon>Eukaryota</taxon>
        <taxon>Viridiplantae</taxon>
        <taxon>Streptophyta</taxon>
        <taxon>Embryophyta</taxon>
        <taxon>Tracheophyta</taxon>
        <taxon>Spermatophyta</taxon>
        <taxon>Magnoliopsida</taxon>
        <taxon>Liliopsida</taxon>
        <taxon>Poales</taxon>
        <taxon>Poaceae</taxon>
        <taxon>BOP clade</taxon>
        <taxon>Oryzoideae</taxon>
        <taxon>Oryzeae</taxon>
        <taxon>Oryzinae</taxon>
        <taxon>Oryza</taxon>
        <taxon>Oryza sativa</taxon>
    </lineage>
</organism>
<dbReference type="EMBL" id="AP003757">
    <property type="protein sequence ID" value="BAC79544.1"/>
    <property type="molecule type" value="Genomic_DNA"/>
</dbReference>
<evidence type="ECO:0000313" key="2">
    <source>
        <dbReference type="EMBL" id="BAC79544.1"/>
    </source>
</evidence>
<dbReference type="Proteomes" id="UP000000763">
    <property type="component" value="Chromosome 7"/>
</dbReference>
<dbReference type="AlphaFoldDB" id="Q7XIV9"/>
<accession>Q7XIV9</accession>
<feature type="region of interest" description="Disordered" evidence="1">
    <location>
        <begin position="1"/>
        <end position="94"/>
    </location>
</feature>
<evidence type="ECO:0000313" key="3">
    <source>
        <dbReference type="Proteomes" id="UP000000763"/>
    </source>
</evidence>
<name>Q7XIV9_ORYSJ</name>
<proteinExistence type="predicted"/>